<feature type="region of interest" description="Disordered" evidence="2">
    <location>
        <begin position="137"/>
        <end position="156"/>
    </location>
</feature>
<evidence type="ECO:0000256" key="1">
    <source>
        <dbReference type="SAM" id="Coils"/>
    </source>
</evidence>
<keyword evidence="4" id="KW-1185">Reference proteome</keyword>
<evidence type="ECO:0000313" key="4">
    <source>
        <dbReference type="Proteomes" id="UP001231518"/>
    </source>
</evidence>
<reference evidence="3" key="1">
    <citation type="submission" date="2023-03" db="EMBL/GenBank/DDBJ databases">
        <title>Chromosome-level genomes of two armyworms, Mythimna separata and Mythimna loreyi, provide insights into the biosynthesis and reception of sex pheromones.</title>
        <authorList>
            <person name="Zhao H."/>
        </authorList>
    </citation>
    <scope>NUCLEOTIDE SEQUENCE</scope>
    <source>
        <strain evidence="3">BeijingLab</strain>
        <tissue evidence="3">Pupa</tissue>
    </source>
</reference>
<evidence type="ECO:0000313" key="3">
    <source>
        <dbReference type="EMBL" id="KAJ8705979.1"/>
    </source>
</evidence>
<accession>A0AAD8DL81</accession>
<name>A0AAD8DL81_MYTSE</name>
<dbReference type="EMBL" id="JARGEI010000029">
    <property type="protein sequence ID" value="KAJ8705979.1"/>
    <property type="molecule type" value="Genomic_DNA"/>
</dbReference>
<dbReference type="Proteomes" id="UP001231518">
    <property type="component" value="Chromosome 26"/>
</dbReference>
<organism evidence="3 4">
    <name type="scientific">Mythimna separata</name>
    <name type="common">Oriental armyworm</name>
    <name type="synonym">Pseudaletia separata</name>
    <dbReference type="NCBI Taxonomy" id="271217"/>
    <lineage>
        <taxon>Eukaryota</taxon>
        <taxon>Metazoa</taxon>
        <taxon>Ecdysozoa</taxon>
        <taxon>Arthropoda</taxon>
        <taxon>Hexapoda</taxon>
        <taxon>Insecta</taxon>
        <taxon>Pterygota</taxon>
        <taxon>Neoptera</taxon>
        <taxon>Endopterygota</taxon>
        <taxon>Lepidoptera</taxon>
        <taxon>Glossata</taxon>
        <taxon>Ditrysia</taxon>
        <taxon>Noctuoidea</taxon>
        <taxon>Noctuidae</taxon>
        <taxon>Noctuinae</taxon>
        <taxon>Hadenini</taxon>
        <taxon>Mythimna</taxon>
    </lineage>
</organism>
<evidence type="ECO:0000256" key="2">
    <source>
        <dbReference type="SAM" id="MobiDB-lite"/>
    </source>
</evidence>
<proteinExistence type="predicted"/>
<comment type="caution">
    <text evidence="3">The sequence shown here is derived from an EMBL/GenBank/DDBJ whole genome shotgun (WGS) entry which is preliminary data.</text>
</comment>
<keyword evidence="1" id="KW-0175">Coiled coil</keyword>
<sequence length="372" mass="43704">MYPNNTANHQEANVCVNCGINLYRIKRKRLTEESQELQQLLNDWICKELEDNEAVCAPCYFLLHTALESENKSRKFGYKNIPSHQIKRLDIVCFKCFSKAKRVYEKSNSKVNSKVQKKRAKEKVKDIEVKIERLGGDELDFPASPDRESSEDEDISEKYPQPLSITLDDYKRTADTSSHCIFKNCRNSDRALIPKSIKERLLLDYSFYLPTHSRICKEHQINSHEVWRELVDNATITDFTAEHIENIFSILQNVKCNSYCKSFTAYIKKDDYLCKYLLGISYEKFEEMLNDMQAIKKRVWCVKKALAIYLMRKHTGFCVEKLAEFFGTRPRALTICHRAKMSLIKRNRRKVGARQYKNYTEEVLRLAKELVK</sequence>
<feature type="coiled-coil region" evidence="1">
    <location>
        <begin position="20"/>
        <end position="47"/>
    </location>
</feature>
<dbReference type="AlphaFoldDB" id="A0AAD8DL81"/>
<gene>
    <name evidence="3" type="ORF">PYW07_010756</name>
</gene>
<protein>
    <submittedName>
        <fullName evidence="3">Uncharacterized protein</fullName>
    </submittedName>
</protein>